<evidence type="ECO:0000313" key="5">
    <source>
        <dbReference type="EMBL" id="ELU18083.1"/>
    </source>
</evidence>
<dbReference type="PANTHER" id="PTHR24171">
    <property type="entry name" value="ANKYRIN REPEAT DOMAIN-CONTAINING PROTEIN 39-RELATED"/>
    <property type="match status" value="1"/>
</dbReference>
<dbReference type="OMA" id="IWATSSN"/>
<feature type="repeat" description="ANK" evidence="3">
    <location>
        <begin position="45"/>
        <end position="77"/>
    </location>
</feature>
<dbReference type="OrthoDB" id="6084525at2759"/>
<keyword evidence="2 3" id="KW-0040">ANK repeat</keyword>
<evidence type="ECO:0000256" key="2">
    <source>
        <dbReference type="ARBA" id="ARBA00023043"/>
    </source>
</evidence>
<gene>
    <name evidence="5" type="ORF">CAPTEDRAFT_100928</name>
    <name evidence="4" type="ORF">CAPTEDRAFT_136429</name>
</gene>
<dbReference type="EMBL" id="KB303327">
    <property type="protein sequence ID" value="ELU03271.1"/>
    <property type="molecule type" value="Genomic_DNA"/>
</dbReference>
<dbReference type="AlphaFoldDB" id="R7UAW0"/>
<protein>
    <submittedName>
        <fullName evidence="4 6">Uncharacterized protein</fullName>
    </submittedName>
</protein>
<dbReference type="EnsemblMetazoa" id="CapteT100928">
    <property type="protein sequence ID" value="CapteP100928"/>
    <property type="gene ID" value="CapteG100928"/>
</dbReference>
<evidence type="ECO:0000313" key="4">
    <source>
        <dbReference type="EMBL" id="ELU03271.1"/>
    </source>
</evidence>
<dbReference type="PROSITE" id="PS50088">
    <property type="entry name" value="ANK_REPEAT"/>
    <property type="match status" value="2"/>
</dbReference>
<evidence type="ECO:0000313" key="6">
    <source>
        <dbReference type="EnsemblMetazoa" id="CapteP100928"/>
    </source>
</evidence>
<evidence type="ECO:0000313" key="7">
    <source>
        <dbReference type="Proteomes" id="UP000014760"/>
    </source>
</evidence>
<sequence length="107" mass="11582">MQGDISPLTLAVLEGEVELVGSLIRCPVNVNATSYVYDDNKRVWRRETALITASRLGHLQIVLLLVEAGAHLDVSDLNLGKSPLHWACNKNHTPIASELIKAGASVN</sequence>
<dbReference type="Pfam" id="PF12796">
    <property type="entry name" value="Ank_2"/>
    <property type="match status" value="1"/>
</dbReference>
<keyword evidence="7" id="KW-1185">Reference proteome</keyword>
<feature type="repeat" description="ANK" evidence="3">
    <location>
        <begin position="79"/>
        <end position="107"/>
    </location>
</feature>
<dbReference type="STRING" id="283909.R7UAW0"/>
<reference evidence="6" key="3">
    <citation type="submission" date="2015-06" db="UniProtKB">
        <authorList>
            <consortium name="EnsemblMetazoa"/>
        </authorList>
    </citation>
    <scope>IDENTIFICATION</scope>
</reference>
<reference evidence="7" key="1">
    <citation type="submission" date="2012-12" db="EMBL/GenBank/DDBJ databases">
        <authorList>
            <person name="Hellsten U."/>
            <person name="Grimwood J."/>
            <person name="Chapman J.A."/>
            <person name="Shapiro H."/>
            <person name="Aerts A."/>
            <person name="Otillar R.P."/>
            <person name="Terry A.Y."/>
            <person name="Boore J.L."/>
            <person name="Simakov O."/>
            <person name="Marletaz F."/>
            <person name="Cho S.-J."/>
            <person name="Edsinger-Gonzales E."/>
            <person name="Havlak P."/>
            <person name="Kuo D.-H."/>
            <person name="Larsson T."/>
            <person name="Lv J."/>
            <person name="Arendt D."/>
            <person name="Savage R."/>
            <person name="Osoegawa K."/>
            <person name="de Jong P."/>
            <person name="Lindberg D.R."/>
            <person name="Seaver E.C."/>
            <person name="Weisblat D.A."/>
            <person name="Putnam N.H."/>
            <person name="Grigoriev I.V."/>
            <person name="Rokhsar D.S."/>
        </authorList>
    </citation>
    <scope>NUCLEOTIDE SEQUENCE</scope>
    <source>
        <strain evidence="7">I ESC-2004</strain>
    </source>
</reference>
<keyword evidence="1" id="KW-0677">Repeat</keyword>
<dbReference type="PROSITE" id="PS50297">
    <property type="entry name" value="ANK_REP_REGION"/>
    <property type="match status" value="2"/>
</dbReference>
<dbReference type="HOGENOM" id="CLU_2216382_0_0_1"/>
<evidence type="ECO:0000256" key="3">
    <source>
        <dbReference type="PROSITE-ProRule" id="PRU00023"/>
    </source>
</evidence>
<dbReference type="InterPro" id="IPR036770">
    <property type="entry name" value="Ankyrin_rpt-contain_sf"/>
</dbReference>
<dbReference type="Gene3D" id="1.25.40.20">
    <property type="entry name" value="Ankyrin repeat-containing domain"/>
    <property type="match status" value="1"/>
</dbReference>
<dbReference type="EnsemblMetazoa" id="CapteT136429">
    <property type="protein sequence ID" value="CapteP136429"/>
    <property type="gene ID" value="CapteG136429"/>
</dbReference>
<feature type="non-terminal residue" evidence="4">
    <location>
        <position position="107"/>
    </location>
</feature>
<dbReference type="EMBL" id="AMQN01035223">
    <property type="status" value="NOT_ANNOTATED_CDS"/>
    <property type="molecule type" value="Genomic_DNA"/>
</dbReference>
<evidence type="ECO:0000256" key="1">
    <source>
        <dbReference type="ARBA" id="ARBA00022737"/>
    </source>
</evidence>
<dbReference type="EMBL" id="KB292142">
    <property type="protein sequence ID" value="ELU18083.1"/>
    <property type="molecule type" value="Genomic_DNA"/>
</dbReference>
<dbReference type="InterPro" id="IPR002110">
    <property type="entry name" value="Ankyrin_rpt"/>
</dbReference>
<dbReference type="SUPFAM" id="SSF48403">
    <property type="entry name" value="Ankyrin repeat"/>
    <property type="match status" value="1"/>
</dbReference>
<organism evidence="4">
    <name type="scientific">Capitella teleta</name>
    <name type="common">Polychaete worm</name>
    <dbReference type="NCBI Taxonomy" id="283909"/>
    <lineage>
        <taxon>Eukaryota</taxon>
        <taxon>Metazoa</taxon>
        <taxon>Spiralia</taxon>
        <taxon>Lophotrochozoa</taxon>
        <taxon>Annelida</taxon>
        <taxon>Polychaeta</taxon>
        <taxon>Sedentaria</taxon>
        <taxon>Scolecida</taxon>
        <taxon>Capitellidae</taxon>
        <taxon>Capitella</taxon>
    </lineage>
</organism>
<dbReference type="EMBL" id="AMQN01008518">
    <property type="status" value="NOT_ANNOTATED_CDS"/>
    <property type="molecule type" value="Genomic_DNA"/>
</dbReference>
<dbReference type="Proteomes" id="UP000014760">
    <property type="component" value="Unassembled WGS sequence"/>
</dbReference>
<proteinExistence type="predicted"/>
<reference evidence="4 7" key="2">
    <citation type="journal article" date="2013" name="Nature">
        <title>Insights into bilaterian evolution from three spiralian genomes.</title>
        <authorList>
            <person name="Simakov O."/>
            <person name="Marletaz F."/>
            <person name="Cho S.J."/>
            <person name="Edsinger-Gonzales E."/>
            <person name="Havlak P."/>
            <person name="Hellsten U."/>
            <person name="Kuo D.H."/>
            <person name="Larsson T."/>
            <person name="Lv J."/>
            <person name="Arendt D."/>
            <person name="Savage R."/>
            <person name="Osoegawa K."/>
            <person name="de Jong P."/>
            <person name="Grimwood J."/>
            <person name="Chapman J.A."/>
            <person name="Shapiro H."/>
            <person name="Aerts A."/>
            <person name="Otillar R.P."/>
            <person name="Terry A.Y."/>
            <person name="Boore J.L."/>
            <person name="Grigoriev I.V."/>
            <person name="Lindberg D.R."/>
            <person name="Seaver E.C."/>
            <person name="Weisblat D.A."/>
            <person name="Putnam N.H."/>
            <person name="Rokhsar D.S."/>
        </authorList>
    </citation>
    <scope>NUCLEOTIDE SEQUENCE</scope>
    <source>
        <strain evidence="4 7">I ESC-2004</strain>
    </source>
</reference>
<dbReference type="SMART" id="SM00248">
    <property type="entry name" value="ANK"/>
    <property type="match status" value="3"/>
</dbReference>
<accession>R7UAW0</accession>
<name>R7UAW0_CAPTE</name>